<evidence type="ECO:0000313" key="12">
    <source>
        <dbReference type="Proteomes" id="UP000825933"/>
    </source>
</evidence>
<gene>
    <name evidence="9 11" type="primary">rpl7ae</name>
    <name evidence="11" type="ORF">K8N75_08365</name>
</gene>
<dbReference type="SUPFAM" id="SSF55315">
    <property type="entry name" value="L30e-like"/>
    <property type="match status" value="1"/>
</dbReference>
<dbReference type="InterPro" id="IPR029064">
    <property type="entry name" value="Ribosomal_eL30-like_sf"/>
</dbReference>
<organism evidence="11 12">
    <name type="scientific">Methanobacterium spitsbergense</name>
    <dbReference type="NCBI Taxonomy" id="2874285"/>
    <lineage>
        <taxon>Archaea</taxon>
        <taxon>Methanobacteriati</taxon>
        <taxon>Methanobacteriota</taxon>
        <taxon>Methanomada group</taxon>
        <taxon>Methanobacteria</taxon>
        <taxon>Methanobacteriales</taxon>
        <taxon>Methanobacteriaceae</taxon>
        <taxon>Methanobacterium</taxon>
    </lineage>
</organism>
<evidence type="ECO:0000256" key="8">
    <source>
        <dbReference type="ARBA" id="ARBA00023274"/>
    </source>
</evidence>
<keyword evidence="12" id="KW-1185">Reference proteome</keyword>
<accession>A0A8T5UXZ1</accession>
<dbReference type="GO" id="GO:0005840">
    <property type="term" value="C:ribosome"/>
    <property type="evidence" value="ECO:0007669"/>
    <property type="project" value="UniProtKB-KW"/>
</dbReference>
<dbReference type="InterPro" id="IPR022481">
    <property type="entry name" value="Ribosomal_eL8_arc"/>
</dbReference>
<dbReference type="PRINTS" id="PR00884">
    <property type="entry name" value="RIBOSOMALHS6"/>
</dbReference>
<keyword evidence="8 9" id="KW-0687">Ribonucleoprotein</keyword>
<dbReference type="InterPro" id="IPR018492">
    <property type="entry name" value="Ribosomal_eL8/Nhp2"/>
</dbReference>
<dbReference type="GO" id="GO:0003735">
    <property type="term" value="F:structural constituent of ribosome"/>
    <property type="evidence" value="ECO:0007669"/>
    <property type="project" value="InterPro"/>
</dbReference>
<evidence type="ECO:0000313" key="11">
    <source>
        <dbReference type="EMBL" id="MBZ2166050.1"/>
    </source>
</evidence>
<comment type="function">
    <text evidence="9">Multifunctional RNA-binding protein that recognizes the K-turn motif in ribosomal RNA, the RNA component of RNase P, box H/ACA, box C/D and box C'/D' sRNAs.</text>
</comment>
<dbReference type="HAMAP" id="MF_00326">
    <property type="entry name" value="Ribosomal_eL8"/>
    <property type="match status" value="1"/>
</dbReference>
<dbReference type="GO" id="GO:0004526">
    <property type="term" value="F:ribonuclease P activity"/>
    <property type="evidence" value="ECO:0007669"/>
    <property type="project" value="UniProtKB-UniRule"/>
</dbReference>
<protein>
    <recommendedName>
        <fullName evidence="9">Large ribosomal subunit protein eL8</fullName>
    </recommendedName>
</protein>
<dbReference type="FunFam" id="3.30.1330.30:FF:000020">
    <property type="entry name" value="50S ribosomal protein L7Ae"/>
    <property type="match status" value="1"/>
</dbReference>
<reference evidence="12" key="1">
    <citation type="journal article" date="2022" name="Microbiol. Resour. Announc.">
        <title>Draft Genome Sequence of a Methanogenic Archaeon from West Spitsbergen Permafrost.</title>
        <authorList>
            <person name="Trubitsyn V."/>
            <person name="Rivkina E."/>
            <person name="Shcherbakova V."/>
        </authorList>
    </citation>
    <scope>NUCLEOTIDE SEQUENCE [LARGE SCALE GENOMIC DNA]</scope>
    <source>
        <strain evidence="12">VT</strain>
    </source>
</reference>
<proteinExistence type="inferred from homology"/>
<dbReference type="NCBIfam" id="TIGR03677">
    <property type="entry name" value="eL8_ribo"/>
    <property type="match status" value="1"/>
</dbReference>
<keyword evidence="3 9" id="KW-0963">Cytoplasm</keyword>
<dbReference type="PRINTS" id="PR00881">
    <property type="entry name" value="L7ARS6FAMILY"/>
</dbReference>
<dbReference type="AlphaFoldDB" id="A0A8T5UXZ1"/>
<evidence type="ECO:0000256" key="3">
    <source>
        <dbReference type="ARBA" id="ARBA00022490"/>
    </source>
</evidence>
<dbReference type="PANTHER" id="PTHR23105">
    <property type="entry name" value="RIBOSOMAL PROTEIN L7AE FAMILY MEMBER"/>
    <property type="match status" value="1"/>
</dbReference>
<dbReference type="GO" id="GO:1990904">
    <property type="term" value="C:ribonucleoprotein complex"/>
    <property type="evidence" value="ECO:0007669"/>
    <property type="project" value="UniProtKB-KW"/>
</dbReference>
<dbReference type="GO" id="GO:0006412">
    <property type="term" value="P:translation"/>
    <property type="evidence" value="ECO:0007669"/>
    <property type="project" value="UniProtKB-UniRule"/>
</dbReference>
<evidence type="ECO:0000259" key="10">
    <source>
        <dbReference type="Pfam" id="PF01248"/>
    </source>
</evidence>
<keyword evidence="5 9" id="KW-0699">rRNA-binding</keyword>
<keyword evidence="4 9" id="KW-0819">tRNA processing</keyword>
<dbReference type="RefSeq" id="WP_048191215.1">
    <property type="nucleotide sequence ID" value="NZ_JAIOUQ010000009.1"/>
</dbReference>
<name>A0A8T5UXZ1_9EURY</name>
<dbReference type="EMBL" id="JAIOUQ010000009">
    <property type="protein sequence ID" value="MBZ2166050.1"/>
    <property type="molecule type" value="Genomic_DNA"/>
</dbReference>
<keyword evidence="7 9" id="KW-0689">Ribosomal protein</keyword>
<dbReference type="InterPro" id="IPR050257">
    <property type="entry name" value="eL8/uL1-like"/>
</dbReference>
<evidence type="ECO:0000256" key="4">
    <source>
        <dbReference type="ARBA" id="ARBA00022694"/>
    </source>
</evidence>
<evidence type="ECO:0000256" key="9">
    <source>
        <dbReference type="HAMAP-Rule" id="MF_00326"/>
    </source>
</evidence>
<dbReference type="GO" id="GO:0005737">
    <property type="term" value="C:cytoplasm"/>
    <property type="evidence" value="ECO:0007669"/>
    <property type="project" value="UniProtKB-SubCell"/>
</dbReference>
<dbReference type="GO" id="GO:0019843">
    <property type="term" value="F:rRNA binding"/>
    <property type="evidence" value="ECO:0007669"/>
    <property type="project" value="UniProtKB-KW"/>
</dbReference>
<feature type="domain" description="Ribosomal protein eL8/eL30/eS12/Gadd45" evidence="10">
    <location>
        <begin position="17"/>
        <end position="110"/>
    </location>
</feature>
<evidence type="ECO:0000256" key="1">
    <source>
        <dbReference type="ARBA" id="ARBA00004496"/>
    </source>
</evidence>
<dbReference type="GO" id="GO:0001682">
    <property type="term" value="P:tRNA 5'-leader removal"/>
    <property type="evidence" value="ECO:0007669"/>
    <property type="project" value="UniProtKB-UniRule"/>
</dbReference>
<comment type="similarity">
    <text evidence="2 9">Belongs to the eukaryotic ribosomal protein eL8 family.</text>
</comment>
<dbReference type="Gene3D" id="3.30.1330.30">
    <property type="match status" value="1"/>
</dbReference>
<dbReference type="Proteomes" id="UP000825933">
    <property type="component" value="Unassembled WGS sequence"/>
</dbReference>
<sequence>MAKAMYVKFDTPKEIADKAYEALEIARDTGKIGKGTNEVTKMIERGNALLVFIAEDIDPPEIAAHLPVLAEEKEIPYVYLPTKDELGEAAGLNVGTASACIIDAGEAEDLINDVVEKVEELKK</sequence>
<dbReference type="Pfam" id="PF01248">
    <property type="entry name" value="Ribosomal_L7Ae"/>
    <property type="match status" value="1"/>
</dbReference>
<evidence type="ECO:0000256" key="5">
    <source>
        <dbReference type="ARBA" id="ARBA00022730"/>
    </source>
</evidence>
<dbReference type="InterPro" id="IPR004038">
    <property type="entry name" value="Ribosomal_eL8/eL30/eS12/Gad45"/>
</dbReference>
<comment type="caution">
    <text evidence="11">The sequence shown here is derived from an EMBL/GenBank/DDBJ whole genome shotgun (WGS) entry which is preliminary data.</text>
</comment>
<evidence type="ECO:0000256" key="2">
    <source>
        <dbReference type="ARBA" id="ARBA00007337"/>
    </source>
</evidence>
<evidence type="ECO:0000256" key="7">
    <source>
        <dbReference type="ARBA" id="ARBA00022980"/>
    </source>
</evidence>
<evidence type="ECO:0000256" key="6">
    <source>
        <dbReference type="ARBA" id="ARBA00022884"/>
    </source>
</evidence>
<comment type="subunit">
    <text evidence="9">Part of the 50S ribosomal subunit. Probably part of the RNase P complex.</text>
</comment>
<comment type="subcellular location">
    <subcellularLocation>
        <location evidence="1 9">Cytoplasm</location>
    </subcellularLocation>
</comment>
<keyword evidence="6 9" id="KW-0694">RNA-binding</keyword>